<protein>
    <submittedName>
        <fullName evidence="2">Uncharacterized protein</fullName>
    </submittedName>
</protein>
<feature type="region of interest" description="Disordered" evidence="1">
    <location>
        <begin position="131"/>
        <end position="167"/>
    </location>
</feature>
<reference evidence="2 3" key="1">
    <citation type="submission" date="2023-05" db="EMBL/GenBank/DDBJ databases">
        <title>B98-5 Cell Line De Novo Hybrid Assembly: An Optical Mapping Approach.</title>
        <authorList>
            <person name="Kananen K."/>
            <person name="Auerbach J.A."/>
            <person name="Kautto E."/>
            <person name="Blachly J.S."/>
        </authorList>
    </citation>
    <scope>NUCLEOTIDE SEQUENCE [LARGE SCALE GENOMIC DNA]</scope>
    <source>
        <strain evidence="2">B95-8</strain>
        <tissue evidence="2">Cell line</tissue>
    </source>
</reference>
<evidence type="ECO:0000256" key="1">
    <source>
        <dbReference type="SAM" id="MobiDB-lite"/>
    </source>
</evidence>
<name>A0ABQ9VK48_SAGOE</name>
<sequence length="187" mass="20862">MVNGLANNAEIDDSSNCDATVVLLKKANFHRKASVIMVDELLSAYPHQLSFSEAGLRIMITSHFPPKTRLSMASRMLINERQRLINSRAYTNGESDVAIKIPIKHTVENGTGPSSAPDRGVNGTRRDDVVAEAGNETENENEDNENDEEEEEDEDDDEGPYTPFDPPCKRFYVWAGVGSYFEPLNLR</sequence>
<organism evidence="2 3">
    <name type="scientific">Saguinus oedipus</name>
    <name type="common">Cotton-top tamarin</name>
    <name type="synonym">Oedipomidas oedipus</name>
    <dbReference type="NCBI Taxonomy" id="9490"/>
    <lineage>
        <taxon>Eukaryota</taxon>
        <taxon>Metazoa</taxon>
        <taxon>Chordata</taxon>
        <taxon>Craniata</taxon>
        <taxon>Vertebrata</taxon>
        <taxon>Euteleostomi</taxon>
        <taxon>Mammalia</taxon>
        <taxon>Eutheria</taxon>
        <taxon>Euarchontoglires</taxon>
        <taxon>Primates</taxon>
        <taxon>Haplorrhini</taxon>
        <taxon>Platyrrhini</taxon>
        <taxon>Cebidae</taxon>
        <taxon>Callitrichinae</taxon>
        <taxon>Saguinus</taxon>
    </lineage>
</organism>
<gene>
    <name evidence="2" type="ORF">P7K49_009271</name>
</gene>
<feature type="compositionally biased region" description="Acidic residues" evidence="1">
    <location>
        <begin position="135"/>
        <end position="159"/>
    </location>
</feature>
<dbReference type="EMBL" id="JASSZA010000005">
    <property type="protein sequence ID" value="KAK2109525.1"/>
    <property type="molecule type" value="Genomic_DNA"/>
</dbReference>
<accession>A0ABQ9VK48</accession>
<dbReference type="Proteomes" id="UP001266305">
    <property type="component" value="Unassembled WGS sequence"/>
</dbReference>
<proteinExistence type="predicted"/>
<keyword evidence="3" id="KW-1185">Reference proteome</keyword>
<evidence type="ECO:0000313" key="3">
    <source>
        <dbReference type="Proteomes" id="UP001266305"/>
    </source>
</evidence>
<comment type="caution">
    <text evidence="2">The sequence shown here is derived from an EMBL/GenBank/DDBJ whole genome shotgun (WGS) entry which is preliminary data.</text>
</comment>
<evidence type="ECO:0000313" key="2">
    <source>
        <dbReference type="EMBL" id="KAK2109525.1"/>
    </source>
</evidence>